<name>A0A8S4RTM4_9NEOP</name>
<feature type="compositionally biased region" description="Low complexity" evidence="1">
    <location>
        <begin position="60"/>
        <end position="79"/>
    </location>
</feature>
<dbReference type="OrthoDB" id="5412539at2759"/>
<accession>A0A8S4RTM4</accession>
<evidence type="ECO:0000313" key="2">
    <source>
        <dbReference type="EMBL" id="CAH2241226.1"/>
    </source>
</evidence>
<protein>
    <submittedName>
        <fullName evidence="2">Jg3290 protein</fullName>
    </submittedName>
</protein>
<keyword evidence="3" id="KW-1185">Reference proteome</keyword>
<evidence type="ECO:0000313" key="3">
    <source>
        <dbReference type="Proteomes" id="UP000838756"/>
    </source>
</evidence>
<reference evidence="2" key="1">
    <citation type="submission" date="2022-03" db="EMBL/GenBank/DDBJ databases">
        <authorList>
            <person name="Lindestad O."/>
        </authorList>
    </citation>
    <scope>NUCLEOTIDE SEQUENCE</scope>
</reference>
<comment type="caution">
    <text evidence="2">The sequence shown here is derived from an EMBL/GenBank/DDBJ whole genome shotgun (WGS) entry which is preliminary data.</text>
</comment>
<dbReference type="EMBL" id="CAKXAJ010025574">
    <property type="protein sequence ID" value="CAH2241226.1"/>
    <property type="molecule type" value="Genomic_DNA"/>
</dbReference>
<dbReference type="AlphaFoldDB" id="A0A8S4RTM4"/>
<gene>
    <name evidence="2" type="primary">jg3290</name>
    <name evidence="2" type="ORF">PAEG_LOCUS17676</name>
</gene>
<feature type="region of interest" description="Disordered" evidence="1">
    <location>
        <begin position="53"/>
        <end position="90"/>
    </location>
</feature>
<evidence type="ECO:0000256" key="1">
    <source>
        <dbReference type="SAM" id="MobiDB-lite"/>
    </source>
</evidence>
<organism evidence="2 3">
    <name type="scientific">Pararge aegeria aegeria</name>
    <dbReference type="NCBI Taxonomy" id="348720"/>
    <lineage>
        <taxon>Eukaryota</taxon>
        <taxon>Metazoa</taxon>
        <taxon>Ecdysozoa</taxon>
        <taxon>Arthropoda</taxon>
        <taxon>Hexapoda</taxon>
        <taxon>Insecta</taxon>
        <taxon>Pterygota</taxon>
        <taxon>Neoptera</taxon>
        <taxon>Endopterygota</taxon>
        <taxon>Lepidoptera</taxon>
        <taxon>Glossata</taxon>
        <taxon>Ditrysia</taxon>
        <taxon>Papilionoidea</taxon>
        <taxon>Nymphalidae</taxon>
        <taxon>Satyrinae</taxon>
        <taxon>Satyrini</taxon>
        <taxon>Parargina</taxon>
        <taxon>Pararge</taxon>
    </lineage>
</organism>
<proteinExistence type="predicted"/>
<dbReference type="Proteomes" id="UP000838756">
    <property type="component" value="Unassembled WGS sequence"/>
</dbReference>
<sequence>MDRCTLIALPQPRVYYDIIFRNSKSDALIPRRKNESLPKSWRCSESVLSFATPSERSRRSVSSTSSAGSAGSRGGEVVRWGGRPGAVTRASRGPATDLFVELPPSRNHFSGFGKSYHFSCVSPFQFTYPYVVYI</sequence>